<keyword evidence="3" id="KW-1185">Reference proteome</keyword>
<dbReference type="PROSITE" id="PS50011">
    <property type="entry name" value="PROTEIN_KINASE_DOM"/>
    <property type="match status" value="1"/>
</dbReference>
<dbReference type="Gene3D" id="1.10.510.10">
    <property type="entry name" value="Transferase(Phosphotransferase) domain 1"/>
    <property type="match status" value="1"/>
</dbReference>
<dbReference type="PANTHER" id="PTHR48011:SF51">
    <property type="entry name" value="PROTEIN KINASE SUPERFAMILY PROTEIN"/>
    <property type="match status" value="1"/>
</dbReference>
<dbReference type="GO" id="GO:0005524">
    <property type="term" value="F:ATP binding"/>
    <property type="evidence" value="ECO:0007669"/>
    <property type="project" value="InterPro"/>
</dbReference>
<dbReference type="InterPro" id="IPR011009">
    <property type="entry name" value="Kinase-like_dom_sf"/>
</dbReference>
<dbReference type="STRING" id="81985.R0G1N4"/>
<dbReference type="PANTHER" id="PTHR48011">
    <property type="entry name" value="CCR4-NOT TRANSCRIPTIONAL COMPLEX SUBUNIT CAF120-RELATED"/>
    <property type="match status" value="1"/>
</dbReference>
<dbReference type="Pfam" id="PF00069">
    <property type="entry name" value="Pkinase"/>
    <property type="match status" value="1"/>
</dbReference>
<dbReference type="AlphaFoldDB" id="R0G1N4"/>
<sequence length="342" mass="38762">MQPKTDFVKFLGKGSYGSVDLVKYIENDGSCPVYAAVKTSECEDYDSLRREIHILSKLKGCRSIVQCYGNYKLEEDFDDEGFRVYKIFMEYAAEGNLTSLMDSYKDRRLPETMIKDFARMILQGLVSVHSHGYVHCDLKPDNLLVFPCRQSYELKISDFGSSRKVGEHADCWEVDSPFVGTPIYMSPESVHSGVAEKALDLWSLGCIVLEMFTGVSPWSDVDFDDLASLLLDWKAPEIPESVPCHARKFLETCFARNPKERGSAYDLLLHPFLRGEQKMENVISGFSLPPLKLKIRRAPKKSTDTSKKAMKLKIIPPKPPQFKPLKVKIMPPKTPASSFIHV</sequence>
<dbReference type="EMBL" id="KB870808">
    <property type="protein sequence ID" value="EOA29171.1"/>
    <property type="molecule type" value="Genomic_DNA"/>
</dbReference>
<protein>
    <recommendedName>
        <fullName evidence="1">Protein kinase domain-containing protein</fullName>
    </recommendedName>
</protein>
<dbReference type="Gene3D" id="3.30.200.20">
    <property type="entry name" value="Phosphorylase Kinase, domain 1"/>
    <property type="match status" value="1"/>
</dbReference>
<evidence type="ECO:0000313" key="3">
    <source>
        <dbReference type="Proteomes" id="UP000029121"/>
    </source>
</evidence>
<dbReference type="InterPro" id="IPR000719">
    <property type="entry name" value="Prot_kinase_dom"/>
</dbReference>
<organism evidence="2 3">
    <name type="scientific">Capsella rubella</name>
    <dbReference type="NCBI Taxonomy" id="81985"/>
    <lineage>
        <taxon>Eukaryota</taxon>
        <taxon>Viridiplantae</taxon>
        <taxon>Streptophyta</taxon>
        <taxon>Embryophyta</taxon>
        <taxon>Tracheophyta</taxon>
        <taxon>Spermatophyta</taxon>
        <taxon>Magnoliopsida</taxon>
        <taxon>eudicotyledons</taxon>
        <taxon>Gunneridae</taxon>
        <taxon>Pentapetalae</taxon>
        <taxon>rosids</taxon>
        <taxon>malvids</taxon>
        <taxon>Brassicales</taxon>
        <taxon>Brassicaceae</taxon>
        <taxon>Camelineae</taxon>
        <taxon>Capsella</taxon>
    </lineage>
</organism>
<reference evidence="3" key="1">
    <citation type="journal article" date="2013" name="Nat. Genet.">
        <title>The Capsella rubella genome and the genomic consequences of rapid mating system evolution.</title>
        <authorList>
            <person name="Slotte T."/>
            <person name="Hazzouri K.M."/>
            <person name="Agren J.A."/>
            <person name="Koenig D."/>
            <person name="Maumus F."/>
            <person name="Guo Y.L."/>
            <person name="Steige K."/>
            <person name="Platts A.E."/>
            <person name="Escobar J.S."/>
            <person name="Newman L.K."/>
            <person name="Wang W."/>
            <person name="Mandakova T."/>
            <person name="Vello E."/>
            <person name="Smith L.M."/>
            <person name="Henz S.R."/>
            <person name="Steffen J."/>
            <person name="Takuno S."/>
            <person name="Brandvain Y."/>
            <person name="Coop G."/>
            <person name="Andolfatto P."/>
            <person name="Hu T.T."/>
            <person name="Blanchette M."/>
            <person name="Clark R.M."/>
            <person name="Quesneville H."/>
            <person name="Nordborg M."/>
            <person name="Gaut B.S."/>
            <person name="Lysak M.A."/>
            <person name="Jenkins J."/>
            <person name="Grimwood J."/>
            <person name="Chapman J."/>
            <person name="Prochnik S."/>
            <person name="Shu S."/>
            <person name="Rokhsar D."/>
            <person name="Schmutz J."/>
            <person name="Weigel D."/>
            <person name="Wright S.I."/>
        </authorList>
    </citation>
    <scope>NUCLEOTIDE SEQUENCE [LARGE SCALE GENOMIC DNA]</scope>
    <source>
        <strain evidence="3">cv. Monte Gargano</strain>
    </source>
</reference>
<dbReference type="GO" id="GO:0007165">
    <property type="term" value="P:signal transduction"/>
    <property type="evidence" value="ECO:0007669"/>
    <property type="project" value="TreeGrafter"/>
</dbReference>
<dbReference type="InterPro" id="IPR008271">
    <property type="entry name" value="Ser/Thr_kinase_AS"/>
</dbReference>
<dbReference type="PROSITE" id="PS00108">
    <property type="entry name" value="PROTEIN_KINASE_ST"/>
    <property type="match status" value="1"/>
</dbReference>
<evidence type="ECO:0000259" key="1">
    <source>
        <dbReference type="PROSITE" id="PS50011"/>
    </source>
</evidence>
<dbReference type="CDD" id="cd06606">
    <property type="entry name" value="STKc_MAPKKK"/>
    <property type="match status" value="1"/>
</dbReference>
<dbReference type="KEGG" id="crb:17890182"/>
<dbReference type="SMART" id="SM00220">
    <property type="entry name" value="S_TKc"/>
    <property type="match status" value="1"/>
</dbReference>
<dbReference type="SUPFAM" id="SSF56112">
    <property type="entry name" value="Protein kinase-like (PK-like)"/>
    <property type="match status" value="1"/>
</dbReference>
<evidence type="ECO:0000313" key="2">
    <source>
        <dbReference type="EMBL" id="EOA29171.1"/>
    </source>
</evidence>
<gene>
    <name evidence="2" type="ORF">CARUB_v10025441mg</name>
</gene>
<feature type="domain" description="Protein kinase" evidence="1">
    <location>
        <begin position="5"/>
        <end position="273"/>
    </location>
</feature>
<dbReference type="InterPro" id="IPR052751">
    <property type="entry name" value="Plant_MAPKKK"/>
</dbReference>
<accession>R0G1N4</accession>
<proteinExistence type="predicted"/>
<dbReference type="eggNOG" id="KOG0198">
    <property type="taxonomic scope" value="Eukaryota"/>
</dbReference>
<dbReference type="GO" id="GO:0004672">
    <property type="term" value="F:protein kinase activity"/>
    <property type="evidence" value="ECO:0007669"/>
    <property type="project" value="InterPro"/>
</dbReference>
<dbReference type="Proteomes" id="UP000029121">
    <property type="component" value="Unassembled WGS sequence"/>
</dbReference>
<name>R0G1N4_9BRAS</name>
<dbReference type="OrthoDB" id="25592at2759"/>